<evidence type="ECO:0000313" key="2">
    <source>
        <dbReference type="EMBL" id="QBZ54153.1"/>
    </source>
</evidence>
<name>A0A4P7MW25_PYROR</name>
<evidence type="ECO:0000313" key="3">
    <source>
        <dbReference type="Proteomes" id="UP000294847"/>
    </source>
</evidence>
<dbReference type="EMBL" id="CP034204">
    <property type="protein sequence ID" value="QBZ54153.1"/>
    <property type="molecule type" value="Genomic_DNA"/>
</dbReference>
<feature type="signal peptide" evidence="1">
    <location>
        <begin position="1"/>
        <end position="19"/>
    </location>
</feature>
<organism evidence="2 3">
    <name type="scientific">Pyricularia oryzae</name>
    <name type="common">Rice blast fungus</name>
    <name type="synonym">Magnaporthe oryzae</name>
    <dbReference type="NCBI Taxonomy" id="318829"/>
    <lineage>
        <taxon>Eukaryota</taxon>
        <taxon>Fungi</taxon>
        <taxon>Dikarya</taxon>
        <taxon>Ascomycota</taxon>
        <taxon>Pezizomycotina</taxon>
        <taxon>Sordariomycetes</taxon>
        <taxon>Sordariomycetidae</taxon>
        <taxon>Magnaporthales</taxon>
        <taxon>Pyriculariaceae</taxon>
        <taxon>Pyricularia</taxon>
    </lineage>
</organism>
<dbReference type="Proteomes" id="UP000294847">
    <property type="component" value="Chromosome 1"/>
</dbReference>
<proteinExistence type="predicted"/>
<sequence>MRFTSLLLLCTATVHLGAASTLPKDFDASHCPKVKDFDASHCPKKVDPSLCPRRPGGASCPANFDRSQCSAVLSNAGNHKRDLLVRREEPDLGRDLLCCCLDICLIFVNAWLDCLLEQQRMRGQPEAVRQAYRQGRHDAYFGAWWG</sequence>
<dbReference type="VEuPathDB" id="FungiDB:M_BR32_EuGene_00094321"/>
<accession>A0A4P7MW25</accession>
<feature type="chain" id="PRO_5020333468" evidence="1">
    <location>
        <begin position="20"/>
        <end position="146"/>
    </location>
</feature>
<dbReference type="AlphaFoldDB" id="A0A4P7MW25"/>
<evidence type="ECO:0000256" key="1">
    <source>
        <dbReference type="SAM" id="SignalP"/>
    </source>
</evidence>
<keyword evidence="1" id="KW-0732">Signal</keyword>
<reference evidence="2 3" key="1">
    <citation type="journal article" date="2019" name="Mol. Biol. Evol.">
        <title>Blast fungal genomes show frequent chromosomal changes, gene gains and losses, and effector gene turnover.</title>
        <authorList>
            <person name="Gomez Luciano L.B."/>
            <person name="Jason Tsai I."/>
            <person name="Chuma I."/>
            <person name="Tosa Y."/>
            <person name="Chen Y.H."/>
            <person name="Li J.Y."/>
            <person name="Li M.Y."/>
            <person name="Jade Lu M.Y."/>
            <person name="Nakayashiki H."/>
            <person name="Li W.H."/>
        </authorList>
    </citation>
    <scope>NUCLEOTIDE SEQUENCE [LARGE SCALE GENOMIC DNA]</scope>
    <source>
        <strain evidence="2">MZ5-1-6</strain>
    </source>
</reference>
<protein>
    <submittedName>
        <fullName evidence="2">Uncharacterized protein</fullName>
    </submittedName>
</protein>
<gene>
    <name evidence="2" type="ORF">PoMZ_09847</name>
</gene>